<reference evidence="2 3" key="1">
    <citation type="submission" date="2020-06" db="EMBL/GenBank/DDBJ databases">
        <authorList>
            <person name="Hwang Y.J."/>
        </authorList>
    </citation>
    <scope>NUCLEOTIDE SEQUENCE [LARGE SCALE GENOMIC DNA]</scope>
    <source>
        <strain evidence="2 3">KUDC8001</strain>
    </source>
</reference>
<keyword evidence="1" id="KW-1133">Transmembrane helix</keyword>
<feature type="transmembrane region" description="Helical" evidence="1">
    <location>
        <begin position="391"/>
        <end position="410"/>
    </location>
</feature>
<evidence type="ECO:0000256" key="1">
    <source>
        <dbReference type="SAM" id="Phobius"/>
    </source>
</evidence>
<keyword evidence="3" id="KW-1185">Reference proteome</keyword>
<dbReference type="Proteomes" id="UP000514509">
    <property type="component" value="Chromosome"/>
</dbReference>
<accession>A0A7L7L7V9</accession>
<feature type="transmembrane region" description="Helical" evidence="1">
    <location>
        <begin position="21"/>
        <end position="38"/>
    </location>
</feature>
<organism evidence="2 3">
    <name type="scientific">Adhaeribacter radiodurans</name>
    <dbReference type="NCBI Taxonomy" id="2745197"/>
    <lineage>
        <taxon>Bacteria</taxon>
        <taxon>Pseudomonadati</taxon>
        <taxon>Bacteroidota</taxon>
        <taxon>Cytophagia</taxon>
        <taxon>Cytophagales</taxon>
        <taxon>Hymenobacteraceae</taxon>
        <taxon>Adhaeribacter</taxon>
    </lineage>
</organism>
<dbReference type="KEGG" id="add:HUW48_12650"/>
<sequence length="421" mass="48807">MENSSQENNKLDEYFKILNDYHRLLLLLAAAILIFALSPDEAKIYEDAMLELKDFMTYSERDKIKGYLDYLDHVAVERAIDIKIMETLQEIVGKEGISGVVYMNEDFITNEKKGIKLLADLKGLDEDKLNTISEGTIAEIGRRLSNYPDFYFFEPDMSEMKKTLYKRGFPDTIKAGYILTDFRLDNSENGIEDQSSMVGLLLNGISKYSAEFRSIENKPSIYLTGSIRGNLVKQKVKTIAEWIEERDTSKTIEPFVQNSIVFPKLRQVWGDVMNKSPQEAYFVLQGKWEEKKANEELTVFELHFPQNLVLIGCPLVLFLFLLYYLSHLSIVLENLRLEKVQKRRFSYPWIGLYKGNINTILVLFSVWLLPSFSIIALFIRLKASWNLDLFIAAFLGLGIIILCPFIFWNIREIKKYYSLIS</sequence>
<evidence type="ECO:0000313" key="2">
    <source>
        <dbReference type="EMBL" id="QMU28834.1"/>
    </source>
</evidence>
<keyword evidence="1" id="KW-0472">Membrane</keyword>
<dbReference type="AlphaFoldDB" id="A0A7L7L7V9"/>
<keyword evidence="1" id="KW-0812">Transmembrane</keyword>
<name>A0A7L7L7V9_9BACT</name>
<protein>
    <submittedName>
        <fullName evidence="2">Uncharacterized protein</fullName>
    </submittedName>
</protein>
<dbReference type="RefSeq" id="WP_182416015.1">
    <property type="nucleotide sequence ID" value="NZ_CP055153.1"/>
</dbReference>
<gene>
    <name evidence="2" type="ORF">HUW48_12650</name>
</gene>
<proteinExistence type="predicted"/>
<feature type="transmembrane region" description="Helical" evidence="1">
    <location>
        <begin position="356"/>
        <end position="379"/>
    </location>
</feature>
<feature type="transmembrane region" description="Helical" evidence="1">
    <location>
        <begin position="308"/>
        <end position="335"/>
    </location>
</feature>
<reference evidence="2 3" key="2">
    <citation type="submission" date="2020-08" db="EMBL/GenBank/DDBJ databases">
        <title>Adhaeribacter dokdonensis sp. nov., isolated from the rhizosphere of Elymus tsukushiensis, a plant native to the Dokdo Islands, Republic of Korea.</title>
        <authorList>
            <person name="Ghim S.Y."/>
        </authorList>
    </citation>
    <scope>NUCLEOTIDE SEQUENCE [LARGE SCALE GENOMIC DNA]</scope>
    <source>
        <strain evidence="2 3">KUDC8001</strain>
    </source>
</reference>
<evidence type="ECO:0000313" key="3">
    <source>
        <dbReference type="Proteomes" id="UP000514509"/>
    </source>
</evidence>
<dbReference type="EMBL" id="CP055153">
    <property type="protein sequence ID" value="QMU28834.1"/>
    <property type="molecule type" value="Genomic_DNA"/>
</dbReference>